<keyword evidence="3" id="KW-0131">Cell cycle</keyword>
<dbReference type="InterPro" id="IPR006906">
    <property type="entry name" value="Timeless_N"/>
</dbReference>
<protein>
    <recommendedName>
        <fullName evidence="5">Timeless N-terminal domain-containing protein</fullName>
    </recommendedName>
</protein>
<evidence type="ECO:0000256" key="1">
    <source>
        <dbReference type="ARBA" id="ARBA00004123"/>
    </source>
</evidence>
<organism evidence="6 7">
    <name type="scientific">Linum tenue</name>
    <dbReference type="NCBI Taxonomy" id="586396"/>
    <lineage>
        <taxon>Eukaryota</taxon>
        <taxon>Viridiplantae</taxon>
        <taxon>Streptophyta</taxon>
        <taxon>Embryophyta</taxon>
        <taxon>Tracheophyta</taxon>
        <taxon>Spermatophyta</taxon>
        <taxon>Magnoliopsida</taxon>
        <taxon>eudicotyledons</taxon>
        <taxon>Gunneridae</taxon>
        <taxon>Pentapetalae</taxon>
        <taxon>rosids</taxon>
        <taxon>fabids</taxon>
        <taxon>Malpighiales</taxon>
        <taxon>Linaceae</taxon>
        <taxon>Linum</taxon>
    </lineage>
</organism>
<dbReference type="GO" id="GO:0003677">
    <property type="term" value="F:DNA binding"/>
    <property type="evidence" value="ECO:0007669"/>
    <property type="project" value="TreeGrafter"/>
</dbReference>
<dbReference type="GO" id="GO:0000076">
    <property type="term" value="P:DNA replication checkpoint signaling"/>
    <property type="evidence" value="ECO:0007669"/>
    <property type="project" value="TreeGrafter"/>
</dbReference>
<feature type="compositionally biased region" description="Polar residues" evidence="4">
    <location>
        <begin position="627"/>
        <end position="637"/>
    </location>
</feature>
<dbReference type="GO" id="GO:0006281">
    <property type="term" value="P:DNA repair"/>
    <property type="evidence" value="ECO:0007669"/>
    <property type="project" value="TreeGrafter"/>
</dbReference>
<dbReference type="GO" id="GO:0031298">
    <property type="term" value="C:replication fork protection complex"/>
    <property type="evidence" value="ECO:0007669"/>
    <property type="project" value="TreeGrafter"/>
</dbReference>
<dbReference type="Proteomes" id="UP001154282">
    <property type="component" value="Unassembled WGS sequence"/>
</dbReference>
<evidence type="ECO:0000256" key="2">
    <source>
        <dbReference type="ARBA" id="ARBA00023242"/>
    </source>
</evidence>
<feature type="region of interest" description="Disordered" evidence="4">
    <location>
        <begin position="578"/>
        <end position="677"/>
    </location>
</feature>
<evidence type="ECO:0000256" key="4">
    <source>
        <dbReference type="SAM" id="MobiDB-lite"/>
    </source>
</evidence>
<dbReference type="EMBL" id="CAMGYJ010000007">
    <property type="protein sequence ID" value="CAI0449790.1"/>
    <property type="molecule type" value="Genomic_DNA"/>
</dbReference>
<gene>
    <name evidence="6" type="ORF">LITE_LOCUS30298</name>
</gene>
<feature type="compositionally biased region" description="Acidic residues" evidence="4">
    <location>
        <begin position="1198"/>
        <end position="1251"/>
    </location>
</feature>
<feature type="compositionally biased region" description="Basic and acidic residues" evidence="4">
    <location>
        <begin position="1119"/>
        <end position="1129"/>
    </location>
</feature>
<feature type="compositionally biased region" description="Basic residues" evidence="4">
    <location>
        <begin position="581"/>
        <end position="591"/>
    </location>
</feature>
<feature type="domain" description="Timeless N-terminal" evidence="5">
    <location>
        <begin position="55"/>
        <end position="315"/>
    </location>
</feature>
<feature type="region of interest" description="Disordered" evidence="4">
    <location>
        <begin position="695"/>
        <end position="722"/>
    </location>
</feature>
<sequence>TDAQSILSQSLHFCHLTAASSEQNRRLKMETQGLSLICAGLGIAEEDDDGNRIGYSKGEQCLENLKDLVRFLRRDDPQTREVFKQVCKWNIVAKDLIPMFQYCQDDRDLVLNAVKVFVFLTMPIDPSSNEIPLQLEYLWGLKSAITCSDTVAVIVSLLEGPLEDLERELFTEDDWKLVQLVLTLFRNILAIQDASLPQKVGGSACQFLSLRDGFLELLFNENVMDLILVLTQHVAGSRGFLRHDNLLLLEVFHYIFLGQDPDLIAKARFKDSKAGEGSIASVDNLKAIMEEEKKKLKQCRSQNIARHSQFSGTFSRITMDGSTAVCKGQPGAASNALLKPHAIQRGASKKFVWDHAKFPVTKPKILELLHDFMKQFLSGSYNVLIQSIREDIQKEQNGIQKSDIIVFFQVVQFATSYQYYMLLNSKPETARDSPQASGFPADNTVFTGDVCGPIAESMKESMFLLVISTWRDAFDTLKQTHEYKLLSVAGSLMKIMIRILDLVLKVLPENSKEPLTARILLYKLFYDQTDQGMTQFILNLIKSFNTHKQSKSDLADLVETVHVIVRLMGLLQTRGTMRVSKGARKVRKKKSSSNQRQDKDLPSGGEATIQNGNEQPPDSGSLEKGSQENITSNQQDDLNAGIPADQPEITAEMGNPDAAIPTDQPEISPDMGNPDPAIFTDQPEITPDMGNPDTAIPTDQTEITPEMGNPDRNTLPDDIRADPNPIDDDLSCCSDDESADDEPVSTYEVDFNVTTFMKSFANHSFVSNLCWLLRFYKSNSFTTNHYIISMLRRITDDQDLSPMLYQLSLLTTFYDILNEQKSSQCKEYENIVEFLTTLVRRMLRKMKNQPLLFLEVLFWKSRSECNYINADYLVHELGGLRRKTKDFYGASADGEVGSSGTTGWAPRSIADALGDDEADVVISHDMENQNMENSSNELQNEKASTSGSSLSRKEFPRKKRFVLTEEMEIRIKDLYEEFKDDEKCCHHIAESLDPTGRVSPTQVLNKLKQLGLKASLKKRIRKARGTDSTDPAQLSQIEEEETLLKKSTGARKRAPAIGKDQEEKIRALYEQFKAEKRCSHMIADALAPEGSFTAAQVTRKLKQLGLHVPQRKRSQTEASMRDEESNDGHESEEETLLSFKKRRAKEVQDRKKSRKLAPEASASRIEVPGGAMDDSEGIGEDDTSGGGSPSGISPAAVGDDEDREPMVDEPEDNDVDVSPADDDEDEDNELMVDELEDDDVDVSPVDEDDDHDGQMVADGLEDDGVDISIPSPQIGSAVSRRKSRMIIDLEDEDDD</sequence>
<keyword evidence="2" id="KW-0539">Nucleus</keyword>
<accession>A0AAV0MVJ4</accession>
<comment type="caution">
    <text evidence="6">The sequence shown here is derived from an EMBL/GenBank/DDBJ whole genome shotgun (WGS) entry which is preliminary data.</text>
</comment>
<keyword evidence="7" id="KW-1185">Reference proteome</keyword>
<name>A0AAV0MVJ4_9ROSI</name>
<evidence type="ECO:0000313" key="7">
    <source>
        <dbReference type="Proteomes" id="UP001154282"/>
    </source>
</evidence>
<feature type="region of interest" description="Disordered" evidence="4">
    <location>
        <begin position="1105"/>
        <end position="1279"/>
    </location>
</feature>
<dbReference type="GO" id="GO:0043111">
    <property type="term" value="P:replication fork arrest"/>
    <property type="evidence" value="ECO:0007669"/>
    <property type="project" value="TreeGrafter"/>
</dbReference>
<feature type="non-terminal residue" evidence="6">
    <location>
        <position position="1"/>
    </location>
</feature>
<evidence type="ECO:0000259" key="5">
    <source>
        <dbReference type="Pfam" id="PF04821"/>
    </source>
</evidence>
<evidence type="ECO:0000313" key="6">
    <source>
        <dbReference type="EMBL" id="CAI0449790.1"/>
    </source>
</evidence>
<proteinExistence type="predicted"/>
<dbReference type="PANTHER" id="PTHR22940:SF4">
    <property type="entry name" value="PROTEIN TIMELESS HOMOLOG"/>
    <property type="match status" value="1"/>
</dbReference>
<dbReference type="PANTHER" id="PTHR22940">
    <property type="entry name" value="TIMEOUT/TIMELESS-2"/>
    <property type="match status" value="1"/>
</dbReference>
<feature type="region of interest" description="Disordered" evidence="4">
    <location>
        <begin position="930"/>
        <end position="951"/>
    </location>
</feature>
<evidence type="ECO:0000256" key="3">
    <source>
        <dbReference type="ARBA" id="ARBA00023306"/>
    </source>
</evidence>
<feature type="compositionally biased region" description="Polar residues" evidence="4">
    <location>
        <begin position="608"/>
        <end position="618"/>
    </location>
</feature>
<reference evidence="6" key="1">
    <citation type="submission" date="2022-08" db="EMBL/GenBank/DDBJ databases">
        <authorList>
            <person name="Gutierrez-Valencia J."/>
        </authorList>
    </citation>
    <scope>NUCLEOTIDE SEQUENCE</scope>
</reference>
<dbReference type="InterPro" id="IPR044998">
    <property type="entry name" value="Timeless"/>
</dbReference>
<dbReference type="Pfam" id="PF04821">
    <property type="entry name" value="TIMELESS"/>
    <property type="match status" value="1"/>
</dbReference>
<feature type="compositionally biased region" description="Acidic residues" evidence="4">
    <location>
        <begin position="1173"/>
        <end position="1183"/>
    </location>
</feature>
<comment type="subcellular location">
    <subcellularLocation>
        <location evidence="1">Nucleus</location>
    </subcellularLocation>
</comment>